<dbReference type="Pfam" id="PF11222">
    <property type="entry name" value="DUF3017"/>
    <property type="match status" value="1"/>
</dbReference>
<dbReference type="InterPro" id="IPR021385">
    <property type="entry name" value="DUF3017"/>
</dbReference>
<dbReference type="RefSeq" id="WP_077342729.1">
    <property type="nucleotide sequence ID" value="NZ_CP019605.1"/>
</dbReference>
<organism evidence="1 2">
    <name type="scientific">Tessaracoccus flavus</name>
    <dbReference type="NCBI Taxonomy" id="1610493"/>
    <lineage>
        <taxon>Bacteria</taxon>
        <taxon>Bacillati</taxon>
        <taxon>Actinomycetota</taxon>
        <taxon>Actinomycetes</taxon>
        <taxon>Propionibacteriales</taxon>
        <taxon>Propionibacteriaceae</taxon>
        <taxon>Tessaracoccus</taxon>
    </lineage>
</organism>
<name>A0A1Q2CG06_9ACTN</name>
<dbReference type="KEGG" id="tfl:RPIT_09835"/>
<evidence type="ECO:0000313" key="2">
    <source>
        <dbReference type="Proteomes" id="UP000188324"/>
    </source>
</evidence>
<accession>A0A1Q2CG06</accession>
<dbReference type="OrthoDB" id="3732655at2"/>
<reference evidence="1 2" key="1">
    <citation type="journal article" date="2016" name="Int. J. Syst. Evol. Microbiol.">
        <title>Tessaracoccus flavus sp. nov., isolated from the drainage system of a lindane-producing factory.</title>
        <authorList>
            <person name="Kumari R."/>
            <person name="Singh P."/>
            <person name="Schumann P."/>
            <person name="Lal R."/>
        </authorList>
    </citation>
    <scope>NUCLEOTIDE SEQUENCE [LARGE SCALE GENOMIC DNA]</scope>
    <source>
        <strain evidence="1 2">RP1T</strain>
    </source>
</reference>
<evidence type="ECO:0000313" key="1">
    <source>
        <dbReference type="EMBL" id="AQP45049.1"/>
    </source>
</evidence>
<proteinExistence type="predicted"/>
<dbReference type="AlphaFoldDB" id="A0A1Q2CG06"/>
<dbReference type="STRING" id="1610493.RPIT_09835"/>
<dbReference type="Proteomes" id="UP000188324">
    <property type="component" value="Chromosome"/>
</dbReference>
<dbReference type="EMBL" id="CP019605">
    <property type="protein sequence ID" value="AQP45049.1"/>
    <property type="molecule type" value="Genomic_DNA"/>
</dbReference>
<sequence length="94" mass="9879">MPDKPADSYPDNPWPLLLVLAAVLVGVGYAGFGHWRRAALMIAGALALGAGLRAVLPPRLAGLLVVRRRWIDVAVMATFGVAIAVVSLVVPPSR</sequence>
<keyword evidence="2" id="KW-1185">Reference proteome</keyword>
<protein>
    <submittedName>
        <fullName evidence="1">Uncharacterized protein</fullName>
    </submittedName>
</protein>
<gene>
    <name evidence="1" type="ORF">RPIT_09835</name>
</gene>